<dbReference type="AlphaFoldDB" id="A0A0C3NW84"/>
<dbReference type="HOGENOM" id="CLU_2028156_0_0_1"/>
<dbReference type="Proteomes" id="UP000054217">
    <property type="component" value="Unassembled WGS sequence"/>
</dbReference>
<gene>
    <name evidence="1" type="ORF">M404DRAFT_809890</name>
</gene>
<keyword evidence="2" id="KW-1185">Reference proteome</keyword>
<evidence type="ECO:0000313" key="1">
    <source>
        <dbReference type="EMBL" id="KIN99650.1"/>
    </source>
</evidence>
<accession>A0A0C3NW84</accession>
<sequence>MSEKVEPSAFSSGSRVSAMIRDMEDIYVARFAKGDRRTAMKRLRPDSRLTSHHMSVFRSGMYLGLAVAAFAAGIYQCTCPPLWGFTHVEHPVRFSATYKRKSSFVECSSVHIRDIWDACLTRAAGRCEC</sequence>
<reference evidence="2" key="2">
    <citation type="submission" date="2015-01" db="EMBL/GenBank/DDBJ databases">
        <title>Evolutionary Origins and Diversification of the Mycorrhizal Mutualists.</title>
        <authorList>
            <consortium name="DOE Joint Genome Institute"/>
            <consortium name="Mycorrhizal Genomics Consortium"/>
            <person name="Kohler A."/>
            <person name="Kuo A."/>
            <person name="Nagy L.G."/>
            <person name="Floudas D."/>
            <person name="Copeland A."/>
            <person name="Barry K.W."/>
            <person name="Cichocki N."/>
            <person name="Veneault-Fourrey C."/>
            <person name="LaButti K."/>
            <person name="Lindquist E.A."/>
            <person name="Lipzen A."/>
            <person name="Lundell T."/>
            <person name="Morin E."/>
            <person name="Murat C."/>
            <person name="Riley R."/>
            <person name="Ohm R."/>
            <person name="Sun H."/>
            <person name="Tunlid A."/>
            <person name="Henrissat B."/>
            <person name="Grigoriev I.V."/>
            <person name="Hibbett D.S."/>
            <person name="Martin F."/>
        </authorList>
    </citation>
    <scope>NUCLEOTIDE SEQUENCE [LARGE SCALE GENOMIC DNA]</scope>
    <source>
        <strain evidence="2">Marx 270</strain>
    </source>
</reference>
<dbReference type="EMBL" id="KN832003">
    <property type="protein sequence ID" value="KIN99650.1"/>
    <property type="molecule type" value="Genomic_DNA"/>
</dbReference>
<organism evidence="1 2">
    <name type="scientific">Pisolithus tinctorius Marx 270</name>
    <dbReference type="NCBI Taxonomy" id="870435"/>
    <lineage>
        <taxon>Eukaryota</taxon>
        <taxon>Fungi</taxon>
        <taxon>Dikarya</taxon>
        <taxon>Basidiomycota</taxon>
        <taxon>Agaricomycotina</taxon>
        <taxon>Agaricomycetes</taxon>
        <taxon>Agaricomycetidae</taxon>
        <taxon>Boletales</taxon>
        <taxon>Sclerodermatineae</taxon>
        <taxon>Pisolithaceae</taxon>
        <taxon>Pisolithus</taxon>
    </lineage>
</organism>
<proteinExistence type="predicted"/>
<dbReference type="InParanoid" id="A0A0C3NW84"/>
<dbReference type="STRING" id="870435.A0A0C3NW84"/>
<reference evidence="1 2" key="1">
    <citation type="submission" date="2014-04" db="EMBL/GenBank/DDBJ databases">
        <authorList>
            <consortium name="DOE Joint Genome Institute"/>
            <person name="Kuo A."/>
            <person name="Kohler A."/>
            <person name="Costa M.D."/>
            <person name="Nagy L.G."/>
            <person name="Floudas D."/>
            <person name="Copeland A."/>
            <person name="Barry K.W."/>
            <person name="Cichocki N."/>
            <person name="Veneault-Fourrey C."/>
            <person name="LaButti K."/>
            <person name="Lindquist E.A."/>
            <person name="Lipzen A."/>
            <person name="Lundell T."/>
            <person name="Morin E."/>
            <person name="Murat C."/>
            <person name="Sun H."/>
            <person name="Tunlid A."/>
            <person name="Henrissat B."/>
            <person name="Grigoriev I.V."/>
            <person name="Hibbett D.S."/>
            <person name="Martin F."/>
            <person name="Nordberg H.P."/>
            <person name="Cantor M.N."/>
            <person name="Hua S.X."/>
        </authorList>
    </citation>
    <scope>NUCLEOTIDE SEQUENCE [LARGE SCALE GENOMIC DNA]</scope>
    <source>
        <strain evidence="1 2">Marx 270</strain>
    </source>
</reference>
<evidence type="ECO:0000313" key="2">
    <source>
        <dbReference type="Proteomes" id="UP000054217"/>
    </source>
</evidence>
<name>A0A0C3NW84_PISTI</name>
<dbReference type="OrthoDB" id="9970435at2759"/>
<protein>
    <submittedName>
        <fullName evidence="1">Uncharacterized protein</fullName>
    </submittedName>
</protein>